<dbReference type="InterPro" id="IPR036864">
    <property type="entry name" value="Zn2-C6_fun-type_DNA-bd_sf"/>
</dbReference>
<dbReference type="GO" id="GO:0000981">
    <property type="term" value="F:DNA-binding transcription factor activity, RNA polymerase II-specific"/>
    <property type="evidence" value="ECO:0007669"/>
    <property type="project" value="InterPro"/>
</dbReference>
<evidence type="ECO:0000256" key="2">
    <source>
        <dbReference type="ARBA" id="ARBA00022723"/>
    </source>
</evidence>
<feature type="region of interest" description="Disordered" evidence="7">
    <location>
        <begin position="478"/>
        <end position="497"/>
    </location>
</feature>
<feature type="compositionally biased region" description="Low complexity" evidence="7">
    <location>
        <begin position="33"/>
        <end position="93"/>
    </location>
</feature>
<dbReference type="SMART" id="SM00066">
    <property type="entry name" value="GAL4"/>
    <property type="match status" value="1"/>
</dbReference>
<feature type="compositionally biased region" description="Polar residues" evidence="7">
    <location>
        <begin position="94"/>
        <end position="126"/>
    </location>
</feature>
<dbReference type="Proteomes" id="UP000284842">
    <property type="component" value="Unassembled WGS sequence"/>
</dbReference>
<dbReference type="SMART" id="SM00906">
    <property type="entry name" value="Fungal_trans"/>
    <property type="match status" value="1"/>
</dbReference>
<evidence type="ECO:0000256" key="4">
    <source>
        <dbReference type="ARBA" id="ARBA00023125"/>
    </source>
</evidence>
<dbReference type="OrthoDB" id="39175at2759"/>
<feature type="region of interest" description="Disordered" evidence="7">
    <location>
        <begin position="930"/>
        <end position="1010"/>
    </location>
</feature>
<dbReference type="GO" id="GO:0000976">
    <property type="term" value="F:transcription cis-regulatory region binding"/>
    <property type="evidence" value="ECO:0007669"/>
    <property type="project" value="TreeGrafter"/>
</dbReference>
<feature type="compositionally biased region" description="Low complexity" evidence="7">
    <location>
        <begin position="955"/>
        <end position="966"/>
    </location>
</feature>
<feature type="compositionally biased region" description="Low complexity" evidence="7">
    <location>
        <begin position="156"/>
        <end position="172"/>
    </location>
</feature>
<dbReference type="GO" id="GO:0006351">
    <property type="term" value="P:DNA-templated transcription"/>
    <property type="evidence" value="ECO:0007669"/>
    <property type="project" value="InterPro"/>
</dbReference>
<organism evidence="9 10">
    <name type="scientific">Panaeolus cyanescens</name>
    <dbReference type="NCBI Taxonomy" id="181874"/>
    <lineage>
        <taxon>Eukaryota</taxon>
        <taxon>Fungi</taxon>
        <taxon>Dikarya</taxon>
        <taxon>Basidiomycota</taxon>
        <taxon>Agaricomycotina</taxon>
        <taxon>Agaricomycetes</taxon>
        <taxon>Agaricomycetidae</taxon>
        <taxon>Agaricales</taxon>
        <taxon>Agaricineae</taxon>
        <taxon>Galeropsidaceae</taxon>
        <taxon>Panaeolus</taxon>
    </lineage>
</organism>
<dbReference type="STRING" id="181874.A0A409YS21"/>
<keyword evidence="10" id="KW-1185">Reference proteome</keyword>
<keyword evidence="3" id="KW-0805">Transcription regulation</keyword>
<evidence type="ECO:0000256" key="7">
    <source>
        <dbReference type="SAM" id="MobiDB-lite"/>
    </source>
</evidence>
<dbReference type="InParanoid" id="A0A409YS21"/>
<name>A0A409YS21_9AGAR</name>
<evidence type="ECO:0000259" key="8">
    <source>
        <dbReference type="PROSITE" id="PS50048"/>
    </source>
</evidence>
<keyword evidence="6" id="KW-0539">Nucleus</keyword>
<dbReference type="AlphaFoldDB" id="A0A409YS21"/>
<dbReference type="Gene3D" id="4.10.240.10">
    <property type="entry name" value="Zn(2)-C6 fungal-type DNA-binding domain"/>
    <property type="match status" value="1"/>
</dbReference>
<evidence type="ECO:0000256" key="1">
    <source>
        <dbReference type="ARBA" id="ARBA00004123"/>
    </source>
</evidence>
<dbReference type="CDD" id="cd00067">
    <property type="entry name" value="GAL4"/>
    <property type="match status" value="1"/>
</dbReference>
<dbReference type="SUPFAM" id="SSF57701">
    <property type="entry name" value="Zn2/Cys6 DNA-binding domain"/>
    <property type="match status" value="1"/>
</dbReference>
<evidence type="ECO:0000256" key="6">
    <source>
        <dbReference type="ARBA" id="ARBA00023242"/>
    </source>
</evidence>
<dbReference type="PANTHER" id="PTHR31845">
    <property type="entry name" value="FINGER DOMAIN PROTEIN, PUTATIVE-RELATED"/>
    <property type="match status" value="1"/>
</dbReference>
<evidence type="ECO:0000313" key="10">
    <source>
        <dbReference type="Proteomes" id="UP000284842"/>
    </source>
</evidence>
<feature type="compositionally biased region" description="Pro residues" evidence="7">
    <location>
        <begin position="145"/>
        <end position="155"/>
    </location>
</feature>
<feature type="region of interest" description="Disordered" evidence="7">
    <location>
        <begin position="408"/>
        <end position="453"/>
    </location>
</feature>
<dbReference type="Pfam" id="PF04082">
    <property type="entry name" value="Fungal_trans"/>
    <property type="match status" value="1"/>
</dbReference>
<feature type="compositionally biased region" description="Basic and acidic residues" evidence="7">
    <location>
        <begin position="183"/>
        <end position="207"/>
    </location>
</feature>
<keyword evidence="5" id="KW-0804">Transcription</keyword>
<evidence type="ECO:0000313" key="9">
    <source>
        <dbReference type="EMBL" id="PPR05790.1"/>
    </source>
</evidence>
<protein>
    <recommendedName>
        <fullName evidence="8">Zn(2)-C6 fungal-type domain-containing protein</fullName>
    </recommendedName>
</protein>
<comment type="caution">
    <text evidence="9">The sequence shown here is derived from an EMBL/GenBank/DDBJ whole genome shotgun (WGS) entry which is preliminary data.</text>
</comment>
<proteinExistence type="predicted"/>
<dbReference type="PROSITE" id="PS00463">
    <property type="entry name" value="ZN2_CY6_FUNGAL_1"/>
    <property type="match status" value="1"/>
</dbReference>
<feature type="compositionally biased region" description="Basic residues" evidence="7">
    <location>
        <begin position="420"/>
        <end position="429"/>
    </location>
</feature>
<feature type="region of interest" description="Disordered" evidence="7">
    <location>
        <begin position="139"/>
        <end position="209"/>
    </location>
</feature>
<evidence type="ECO:0000256" key="3">
    <source>
        <dbReference type="ARBA" id="ARBA00023015"/>
    </source>
</evidence>
<dbReference type="EMBL" id="NHTK01000751">
    <property type="protein sequence ID" value="PPR05790.1"/>
    <property type="molecule type" value="Genomic_DNA"/>
</dbReference>
<feature type="region of interest" description="Disordered" evidence="7">
    <location>
        <begin position="33"/>
        <end position="126"/>
    </location>
</feature>
<keyword evidence="2" id="KW-0479">Metal-binding</keyword>
<reference evidence="9 10" key="1">
    <citation type="journal article" date="2018" name="Evol. Lett.">
        <title>Horizontal gene cluster transfer increased hallucinogenic mushroom diversity.</title>
        <authorList>
            <person name="Reynolds H.T."/>
            <person name="Vijayakumar V."/>
            <person name="Gluck-Thaler E."/>
            <person name="Korotkin H.B."/>
            <person name="Matheny P.B."/>
            <person name="Slot J.C."/>
        </authorList>
    </citation>
    <scope>NUCLEOTIDE SEQUENCE [LARGE SCALE GENOMIC DNA]</scope>
    <source>
        <strain evidence="9 10">2629</strain>
    </source>
</reference>
<evidence type="ECO:0000256" key="5">
    <source>
        <dbReference type="ARBA" id="ARBA00023163"/>
    </source>
</evidence>
<dbReference type="PROSITE" id="PS50048">
    <property type="entry name" value="ZN2_CY6_FUNGAL_2"/>
    <property type="match status" value="1"/>
</dbReference>
<dbReference type="CDD" id="cd12148">
    <property type="entry name" value="fungal_TF_MHR"/>
    <property type="match status" value="1"/>
</dbReference>
<comment type="subcellular location">
    <subcellularLocation>
        <location evidence="1">Nucleus</location>
    </subcellularLocation>
</comment>
<accession>A0A409YS21</accession>
<dbReference type="GO" id="GO:0008270">
    <property type="term" value="F:zinc ion binding"/>
    <property type="evidence" value="ECO:0007669"/>
    <property type="project" value="InterPro"/>
</dbReference>
<dbReference type="PANTHER" id="PTHR31845:SF17">
    <property type="entry name" value="ZN(II)2CYS6 TRANSCRIPTION FACTOR (EUROFUNG)"/>
    <property type="match status" value="1"/>
</dbReference>
<feature type="domain" description="Zn(2)-C6 fungal-type" evidence="8">
    <location>
        <begin position="213"/>
        <end position="245"/>
    </location>
</feature>
<dbReference type="GO" id="GO:0005634">
    <property type="term" value="C:nucleus"/>
    <property type="evidence" value="ECO:0007669"/>
    <property type="project" value="UniProtKB-SubCell"/>
</dbReference>
<gene>
    <name evidence="9" type="ORF">CVT24_006845</name>
</gene>
<dbReference type="InterPro" id="IPR007219">
    <property type="entry name" value="XnlR_reg_dom"/>
</dbReference>
<dbReference type="InterPro" id="IPR001138">
    <property type="entry name" value="Zn2Cys6_DnaBD"/>
</dbReference>
<keyword evidence="4" id="KW-0238">DNA-binding</keyword>
<sequence>MTNAYTNQQWNQNNYTFPQLQLEQEYDFAQRLQQQYQQQQQQQQQQPPYRFGQQQNPPSASSLHSNFQSHQQSHSRSSSFGASTTQAPQQTQQNGYSHSVYPSQQPHNPPASQGSIPNPYRINQTPFTFGASTTAATITNNFTASPPPIHTPFPPSASSSSYYHSTTDLTTSEPQPKRHHSQAFKDDFNQDDHDSEMNSADPKDPNKSKLARACQRCKNLKVKCEAKTETDPCKRCFNGGHECVVPGRKVRRTPPKREHLLNQIQTQAKEIERLMGLLENVTVSKEGQPSNGVNLDTNMTGSHLQSPLALSPSSASGPFFGSTDQVLPQAENDDAVKAVQDWISKARESLNEFGTFIDIGTAGTSKRLIVDADLEEGESSEDEFFTDVPEDFETGDLDDHYDVAIQDSEGAPVEPGAANRRGRPLHHKPSGSSLGTSAAGEGPAKSQKKTMGEAPANLPVEASPFGLFGNLALKGPRSRAASVEPGEADNEQGPGIANEDFFKSTPSIARPIRNDFQAPAILARGIITPTEAEHLFKIYFDNMNLSVSLLDPVLYTAQRTFYRSPFLFTVICAIASRFYSARNIYPQMMQFAQLAAGTALISGTKNVEMCSAYILLSLYPVPARKWEDQRSWLYLGLAIRTATDLNLHLPTTAKPLNENHAREMLNRTRVWLNCFNLDRSTGSQYGKPPIINPRDYIANHCETWWQNSPVNMRNFDIHIVAYNAELKVMSNFIAKLYSDPHHPTGLNKEEDFERIATETDDELKALQDRWFAAIRENTDMSDPQNRFRTGLLRLAYSYSRLIALSYGFQHAFGKNDGIDENPFLMRCLKAASDVVDSLVSDICRPGQMHYLRHGPEAQSVFVTFASAFLVKLLQPKFATYLAPQTRVEIRALVQRVIDLLGSPEVAIDERHGPKIYSRFLEKLLAKPMARLDPMSPGSSPNMSLPRSKASRRTKSASGSTHWASGPGSAGIGGSFAQPPDSASSQTFELPPVPSSHPSPATSTSLSPPPMDAALSTEFDVFVPSGPIDAYTAAGLNVNLNLGTDLGMGVSGMPGVNGGPGDKDMNTSGMFYPELPFDDAIISSIQDLTNPSGWQDISLPGFNWMAQFQQNLGLDLNNPETFYSDQNMPFLTGPDK</sequence>
<dbReference type="InterPro" id="IPR051089">
    <property type="entry name" value="prtT"/>
</dbReference>